<gene>
    <name evidence="1" type="ORF">VRS74_10720</name>
</gene>
<dbReference type="RefSeq" id="WP_354145258.1">
    <property type="nucleotide sequence ID" value="NZ_JAZDQV010000010.1"/>
</dbReference>
<protein>
    <submittedName>
        <fullName evidence="1">Uncharacterized protein</fullName>
    </submittedName>
</protein>
<evidence type="ECO:0000313" key="1">
    <source>
        <dbReference type="EMBL" id="MEE1878154.1"/>
    </source>
</evidence>
<dbReference type="EMBL" id="JAZDQV010000010">
    <property type="protein sequence ID" value="MEE1878154.1"/>
    <property type="molecule type" value="Genomic_DNA"/>
</dbReference>
<accession>A0ABU7GGF2</accession>
<comment type="caution">
    <text evidence="1">The sequence shown here is derived from an EMBL/GenBank/DDBJ whole genome shotgun (WGS) entry which is preliminary data.</text>
</comment>
<proteinExistence type="predicted"/>
<organism evidence="1 2">
    <name type="scientific">Altererythrobacter litoralis</name>
    <dbReference type="NCBI Taxonomy" id="3113904"/>
    <lineage>
        <taxon>Bacteria</taxon>
        <taxon>Pseudomonadati</taxon>
        <taxon>Pseudomonadota</taxon>
        <taxon>Alphaproteobacteria</taxon>
        <taxon>Sphingomonadales</taxon>
        <taxon>Erythrobacteraceae</taxon>
        <taxon>Altererythrobacter</taxon>
    </lineage>
</organism>
<name>A0ABU7GGF2_9SPHN</name>
<reference evidence="1 2" key="1">
    <citation type="submission" date="2024-01" db="EMBL/GenBank/DDBJ databases">
        <title>The genome sequence of Erythrobacteraceae sp. strain 1XM1-14.</title>
        <authorList>
            <person name="Liu Y."/>
        </authorList>
    </citation>
    <scope>NUCLEOTIDE SEQUENCE [LARGE SCALE GENOMIC DNA]</scope>
    <source>
        <strain evidence="1 2">1XM1-14</strain>
    </source>
</reference>
<sequence length="98" mass="10684">MIFDNRLTIPDSKRASRGKALRAFGWAELTARINAARDLRSLLERDNFLISASFSDAAAGYFSSREQGKPDVNPHSLTGQKACDGIEFFADGETATGD</sequence>
<evidence type="ECO:0000313" key="2">
    <source>
        <dbReference type="Proteomes" id="UP001343492"/>
    </source>
</evidence>
<dbReference type="Proteomes" id="UP001343492">
    <property type="component" value="Unassembled WGS sequence"/>
</dbReference>
<keyword evidence="2" id="KW-1185">Reference proteome</keyword>